<proteinExistence type="inferred from homology"/>
<feature type="region of interest" description="Disordered" evidence="19">
    <location>
        <begin position="941"/>
        <end position="963"/>
    </location>
</feature>
<dbReference type="InterPro" id="IPR027417">
    <property type="entry name" value="P-loop_NTPase"/>
</dbReference>
<dbReference type="InterPro" id="IPR013535">
    <property type="entry name" value="PUL_dom"/>
</dbReference>
<keyword evidence="9" id="KW-0677">Repeat</keyword>
<dbReference type="GO" id="GO:0043161">
    <property type="term" value="P:proteasome-mediated ubiquitin-dependent protein catabolic process"/>
    <property type="evidence" value="ECO:0007669"/>
    <property type="project" value="TreeGrafter"/>
</dbReference>
<evidence type="ECO:0000259" key="20">
    <source>
        <dbReference type="PROSITE" id="PS51394"/>
    </source>
</evidence>
<feature type="repeat" description="WD" evidence="18">
    <location>
        <begin position="80"/>
        <end position="102"/>
    </location>
</feature>
<accession>A0A2P6NQT7</accession>
<dbReference type="InterPro" id="IPR015155">
    <property type="entry name" value="PFU"/>
</dbReference>
<dbReference type="SMART" id="SM00174">
    <property type="entry name" value="RHO"/>
    <property type="match status" value="1"/>
</dbReference>
<comment type="function">
    <text evidence="16">Ras proteins bind GDP/GTP and possess intrinsic GTPase activity.</text>
</comment>
<dbReference type="SUPFAM" id="SSF52540">
    <property type="entry name" value="P-loop containing nucleoside triphosphate hydrolases"/>
    <property type="match status" value="1"/>
</dbReference>
<dbReference type="GO" id="GO:0010992">
    <property type="term" value="P:ubiquitin recycling"/>
    <property type="evidence" value="ECO:0007669"/>
    <property type="project" value="TreeGrafter"/>
</dbReference>
<reference evidence="22 23" key="1">
    <citation type="journal article" date="2018" name="Genome Biol. Evol.">
        <title>Multiple Roots of Fruiting Body Formation in Amoebozoa.</title>
        <authorList>
            <person name="Hillmann F."/>
            <person name="Forbes G."/>
            <person name="Novohradska S."/>
            <person name="Ferling I."/>
            <person name="Riege K."/>
            <person name="Groth M."/>
            <person name="Westermann M."/>
            <person name="Marz M."/>
            <person name="Spaller T."/>
            <person name="Winckler T."/>
            <person name="Schaap P."/>
            <person name="Glockner G."/>
        </authorList>
    </citation>
    <scope>NUCLEOTIDE SEQUENCE [LARGE SCALE GENOMIC DNA]</scope>
    <source>
        <strain evidence="22 23">Jena</strain>
    </source>
</reference>
<dbReference type="GO" id="GO:0003925">
    <property type="term" value="F:G protein activity"/>
    <property type="evidence" value="ECO:0007669"/>
    <property type="project" value="UniProtKB-EC"/>
</dbReference>
<evidence type="ECO:0000313" key="22">
    <source>
        <dbReference type="EMBL" id="PRP86321.1"/>
    </source>
</evidence>
<keyword evidence="6" id="KW-0488">Methylation</keyword>
<dbReference type="GO" id="GO:0005525">
    <property type="term" value="F:GTP binding"/>
    <property type="evidence" value="ECO:0007669"/>
    <property type="project" value="UniProtKB-KW"/>
</dbReference>
<sequence length="963" mass="106708">MSAEPFVLSRILSGHEQDVRGVSSVQVDHTFLAITSSRDRSIRLWDPITGSEVKRLYGHNHYVGVVMALPDSPLFPFKGFVSGGNDHIINVWDINREDPVYTLIGHSNVISCLSTTIDHHIISGSWDKTVRIWDGNKCVSTLEGHEQAVWGVLGLPNGDIVTASADKTIKIWRDGGCIKTLGRHTEVVKGLALVGNLGFASCSNDGVVLVWTYDGELVQECHGPDTFLYTVAAKSDGTEIASGGEDRTVRVWRGQECVQTIAHPAAVWSVTFLPNGDLLTGGSDGVARIFTREGARKAGEEVISTYEASLSSQSLPPGSVGELNTDKLAGKEALNIPGNKEGEIKMVKDGADVTVYSWNGAKGQWNKIGTVTDAKSGQAKQLLAGKEYDYIWDVDVGDGVMRKLGHNKTDNPYVTAQDFLDKNDMSRNLLEQVAQFIIKNGEPITLGAPSTTGPMDHLTGHSAYTTQTARELAEQEARVRFPPRRNFKYFPTDNAIYFDSGNFSQIQNKMFEFNSQVPSQLALDEEEKKNVSSIFSTLSNTSRYHATEFSAKEFKTLKKALTWPPNFIFPVLDLLRLFLSHPDGANHMVKDKTNDTFAVLQLNLLSETAANQTLSLRSLSNLFKWTDSREKILQPKSTEIVQAISPLISSPNKNVRLTAVSVLYNFSIGDVKVESGTKKEEVTCLLQSIGNEADPEVLLRSLVALANLTYKDSSVANLARDQDVVKTLEGRVSGQQDKSLESASPNDLEWFRTNYPEAGKGKQSSFRRLMSIYKLVLVGLGGVGKSCLTIRFISQRFVEEYDPTLEDSYRKQVNVDGEECILDIFDTAGQEDFSAVRDQYMRTGDGFLCVYSITYSVSFQEVESLHDHILRVKDTEKVPFVLVGNKCDLESDREVPREKGEETAKKIGCKFMESSAKTKVNVTEAFHELVREIKRWKKDYGHTEEEKEVAPGTPKKKSKCSLI</sequence>
<dbReference type="PROSITE" id="PS51396">
    <property type="entry name" value="PUL"/>
    <property type="match status" value="1"/>
</dbReference>
<keyword evidence="5" id="KW-1003">Cell membrane</keyword>
<dbReference type="CDD" id="cd00200">
    <property type="entry name" value="WD40"/>
    <property type="match status" value="1"/>
</dbReference>
<dbReference type="PROSITE" id="PS50082">
    <property type="entry name" value="WD_REPEATS_2"/>
    <property type="match status" value="5"/>
</dbReference>
<organism evidence="22 23">
    <name type="scientific">Planoprotostelium fungivorum</name>
    <dbReference type="NCBI Taxonomy" id="1890364"/>
    <lineage>
        <taxon>Eukaryota</taxon>
        <taxon>Amoebozoa</taxon>
        <taxon>Evosea</taxon>
        <taxon>Variosea</taxon>
        <taxon>Cavosteliida</taxon>
        <taxon>Cavosteliaceae</taxon>
        <taxon>Planoprotostelium</taxon>
    </lineage>
</organism>
<dbReference type="InterPro" id="IPR036322">
    <property type="entry name" value="WD40_repeat_dom_sf"/>
</dbReference>
<feature type="compositionally biased region" description="Basic residues" evidence="19">
    <location>
        <begin position="954"/>
        <end position="963"/>
    </location>
</feature>
<keyword evidence="23" id="KW-1185">Reference proteome</keyword>
<dbReference type="AlphaFoldDB" id="A0A2P6NQT7"/>
<comment type="subcellular location">
    <subcellularLocation>
        <location evidence="1">Cell membrane</location>
        <topology evidence="1">Lipid-anchor</topology>
        <orientation evidence="1">Cytoplasmic side</orientation>
    </subcellularLocation>
    <subcellularLocation>
        <location evidence="2">Cytoplasm</location>
    </subcellularLocation>
</comment>
<keyword evidence="10" id="KW-0547">Nucleotide-binding</keyword>
<dbReference type="FunCoup" id="A0A2P6NQT7">
    <property type="interactions" value="1404"/>
</dbReference>
<dbReference type="PROSITE" id="PS51421">
    <property type="entry name" value="RAS"/>
    <property type="match status" value="1"/>
</dbReference>
<dbReference type="PRINTS" id="PR00320">
    <property type="entry name" value="GPROTEINBRPT"/>
</dbReference>
<evidence type="ECO:0000256" key="14">
    <source>
        <dbReference type="ARBA" id="ARBA00023288"/>
    </source>
</evidence>
<evidence type="ECO:0000256" key="4">
    <source>
        <dbReference type="ARBA" id="ARBA00011984"/>
    </source>
</evidence>
<dbReference type="InterPro" id="IPR016024">
    <property type="entry name" value="ARM-type_fold"/>
</dbReference>
<dbReference type="Pfam" id="PF00071">
    <property type="entry name" value="Ras"/>
    <property type="match status" value="1"/>
</dbReference>
<feature type="domain" description="PUL" evidence="21">
    <location>
        <begin position="488"/>
        <end position="751"/>
    </location>
</feature>
<dbReference type="GO" id="GO:0005886">
    <property type="term" value="C:plasma membrane"/>
    <property type="evidence" value="ECO:0007669"/>
    <property type="project" value="UniProtKB-SubCell"/>
</dbReference>
<dbReference type="EC" id="3.6.5.2" evidence="4"/>
<dbReference type="PANTHER" id="PTHR19849:SF0">
    <property type="entry name" value="PHOSPHOLIPASE A-2-ACTIVATING PROTEIN"/>
    <property type="match status" value="1"/>
</dbReference>
<dbReference type="InterPro" id="IPR020472">
    <property type="entry name" value="WD40_PAC1"/>
</dbReference>
<dbReference type="PROSITE" id="PS50294">
    <property type="entry name" value="WD_REPEATS_REGION"/>
    <property type="match status" value="1"/>
</dbReference>
<feature type="repeat" description="WD" evidence="18">
    <location>
        <begin position="142"/>
        <end position="172"/>
    </location>
</feature>
<dbReference type="CDD" id="cd00876">
    <property type="entry name" value="Ras"/>
    <property type="match status" value="1"/>
</dbReference>
<dbReference type="Pfam" id="PF08324">
    <property type="entry name" value="PUL"/>
    <property type="match status" value="1"/>
</dbReference>
<dbReference type="SMART" id="SM00175">
    <property type="entry name" value="RAB"/>
    <property type="match status" value="1"/>
</dbReference>
<keyword evidence="11" id="KW-0378">Hydrolase</keyword>
<dbReference type="SMART" id="SM00320">
    <property type="entry name" value="WD40"/>
    <property type="match status" value="7"/>
</dbReference>
<dbReference type="InterPro" id="IPR015943">
    <property type="entry name" value="WD40/YVTN_repeat-like_dom_sf"/>
</dbReference>
<keyword evidence="12" id="KW-0342">GTP-binding</keyword>
<dbReference type="PANTHER" id="PTHR19849">
    <property type="entry name" value="PHOSPHOLIPASE A-2-ACTIVATING PROTEIN"/>
    <property type="match status" value="1"/>
</dbReference>
<dbReference type="GO" id="GO:0005737">
    <property type="term" value="C:cytoplasm"/>
    <property type="evidence" value="ECO:0007669"/>
    <property type="project" value="UniProtKB-SubCell"/>
</dbReference>
<evidence type="ECO:0000256" key="13">
    <source>
        <dbReference type="ARBA" id="ARBA00023136"/>
    </source>
</evidence>
<comment type="caution">
    <text evidence="22">The sequence shown here is derived from an EMBL/GenBank/DDBJ whole genome shotgun (WGS) entry which is preliminary data.</text>
</comment>
<dbReference type="GO" id="GO:0043130">
    <property type="term" value="F:ubiquitin binding"/>
    <property type="evidence" value="ECO:0007669"/>
    <property type="project" value="TreeGrafter"/>
</dbReference>
<keyword evidence="13" id="KW-0472">Membrane</keyword>
<dbReference type="STRING" id="1890364.A0A2P6NQT7"/>
<evidence type="ECO:0000256" key="18">
    <source>
        <dbReference type="PROSITE-ProRule" id="PRU00221"/>
    </source>
</evidence>
<gene>
    <name evidence="22" type="ORF">PROFUN_05462</name>
</gene>
<dbReference type="Proteomes" id="UP000241769">
    <property type="component" value="Unassembled WGS sequence"/>
</dbReference>
<dbReference type="Pfam" id="PF09070">
    <property type="entry name" value="PFU"/>
    <property type="match status" value="1"/>
</dbReference>
<dbReference type="InterPro" id="IPR001680">
    <property type="entry name" value="WD40_rpt"/>
</dbReference>
<evidence type="ECO:0000256" key="6">
    <source>
        <dbReference type="ARBA" id="ARBA00022481"/>
    </source>
</evidence>
<comment type="similarity">
    <text evidence="3">Belongs to the small GTPase superfamily. Ras family.</text>
</comment>
<evidence type="ECO:0000259" key="21">
    <source>
        <dbReference type="PROSITE" id="PS51396"/>
    </source>
</evidence>
<evidence type="ECO:0000256" key="16">
    <source>
        <dbReference type="ARBA" id="ARBA00037188"/>
    </source>
</evidence>
<protein>
    <recommendedName>
        <fullName evidence="4">small monomeric GTPase</fullName>
        <ecNumber evidence="4">3.6.5.2</ecNumber>
    </recommendedName>
</protein>
<evidence type="ECO:0000256" key="5">
    <source>
        <dbReference type="ARBA" id="ARBA00022475"/>
    </source>
</evidence>
<feature type="domain" description="PFU" evidence="20">
    <location>
        <begin position="357"/>
        <end position="451"/>
    </location>
</feature>
<evidence type="ECO:0000256" key="8">
    <source>
        <dbReference type="ARBA" id="ARBA00022574"/>
    </source>
</evidence>
<dbReference type="InterPro" id="IPR011989">
    <property type="entry name" value="ARM-like"/>
</dbReference>
<dbReference type="PROSITE" id="PS51394">
    <property type="entry name" value="PFU"/>
    <property type="match status" value="1"/>
</dbReference>
<evidence type="ECO:0000256" key="9">
    <source>
        <dbReference type="ARBA" id="ARBA00022737"/>
    </source>
</evidence>
<feature type="repeat" description="WD" evidence="18">
    <location>
        <begin position="103"/>
        <end position="134"/>
    </location>
</feature>
<feature type="repeat" description="WD" evidence="18">
    <location>
        <begin position="221"/>
        <end position="252"/>
    </location>
</feature>
<evidence type="ECO:0000256" key="7">
    <source>
        <dbReference type="ARBA" id="ARBA00022490"/>
    </source>
</evidence>
<dbReference type="Pfam" id="PF00400">
    <property type="entry name" value="WD40"/>
    <property type="match status" value="6"/>
</dbReference>
<dbReference type="OrthoDB" id="10265988at2759"/>
<dbReference type="PRINTS" id="PR00449">
    <property type="entry name" value="RASTRNSFRMNG"/>
</dbReference>
<evidence type="ECO:0000256" key="15">
    <source>
        <dbReference type="ARBA" id="ARBA00023289"/>
    </source>
</evidence>
<dbReference type="InParanoid" id="A0A2P6NQT7"/>
<evidence type="ECO:0000256" key="1">
    <source>
        <dbReference type="ARBA" id="ARBA00004342"/>
    </source>
</evidence>
<dbReference type="SMART" id="SM00173">
    <property type="entry name" value="RAS"/>
    <property type="match status" value="1"/>
</dbReference>
<dbReference type="Gene3D" id="2.130.10.10">
    <property type="entry name" value="YVTN repeat-like/Quinoprotein amine dehydrogenase"/>
    <property type="match status" value="1"/>
</dbReference>
<dbReference type="PROSITE" id="PS51419">
    <property type="entry name" value="RAB"/>
    <property type="match status" value="1"/>
</dbReference>
<evidence type="ECO:0000256" key="10">
    <source>
        <dbReference type="ARBA" id="ARBA00022741"/>
    </source>
</evidence>
<dbReference type="Gene3D" id="3.40.50.300">
    <property type="entry name" value="P-loop containing nucleotide triphosphate hydrolases"/>
    <property type="match status" value="1"/>
</dbReference>
<evidence type="ECO:0000256" key="3">
    <source>
        <dbReference type="ARBA" id="ARBA00008344"/>
    </source>
</evidence>
<dbReference type="SUPFAM" id="SSF50978">
    <property type="entry name" value="WD40 repeat-like"/>
    <property type="match status" value="1"/>
</dbReference>
<dbReference type="Gene3D" id="1.25.10.10">
    <property type="entry name" value="Leucine-rich Repeat Variant"/>
    <property type="match status" value="1"/>
</dbReference>
<keyword evidence="15" id="KW-0636">Prenylation</keyword>
<dbReference type="Gene3D" id="3.10.20.870">
    <property type="entry name" value="PFU (PLAA family ubiquitin binding), C-terminal domain"/>
    <property type="match status" value="1"/>
</dbReference>
<feature type="repeat" description="WD" evidence="18">
    <location>
        <begin position="12"/>
        <end position="55"/>
    </location>
</feature>
<keyword evidence="8 18" id="KW-0853">WD repeat</keyword>
<dbReference type="GO" id="GO:0005634">
    <property type="term" value="C:nucleus"/>
    <property type="evidence" value="ECO:0007669"/>
    <property type="project" value="TreeGrafter"/>
</dbReference>
<dbReference type="InterPro" id="IPR005225">
    <property type="entry name" value="Small_GTP-bd"/>
</dbReference>
<dbReference type="SUPFAM" id="SSF48371">
    <property type="entry name" value="ARM repeat"/>
    <property type="match status" value="1"/>
</dbReference>
<comment type="catalytic activity">
    <reaction evidence="17">
        <text>GTP + H2O = GDP + phosphate + H(+)</text>
        <dbReference type="Rhea" id="RHEA:19669"/>
        <dbReference type="ChEBI" id="CHEBI:15377"/>
        <dbReference type="ChEBI" id="CHEBI:15378"/>
        <dbReference type="ChEBI" id="CHEBI:37565"/>
        <dbReference type="ChEBI" id="CHEBI:43474"/>
        <dbReference type="ChEBI" id="CHEBI:58189"/>
        <dbReference type="EC" id="3.6.5.2"/>
    </reaction>
</comment>
<dbReference type="PROSITE" id="PS51420">
    <property type="entry name" value="RHO"/>
    <property type="match status" value="1"/>
</dbReference>
<keyword evidence="7" id="KW-0963">Cytoplasm</keyword>
<dbReference type="NCBIfam" id="TIGR00231">
    <property type="entry name" value="small_GTP"/>
    <property type="match status" value="1"/>
</dbReference>
<dbReference type="InterPro" id="IPR038122">
    <property type="entry name" value="PFU_sf"/>
</dbReference>
<dbReference type="SMART" id="SM00176">
    <property type="entry name" value="RAN"/>
    <property type="match status" value="1"/>
</dbReference>
<dbReference type="FunFam" id="3.40.50.300:FF:000080">
    <property type="entry name" value="Ras-like GTPase Ras1"/>
    <property type="match status" value="1"/>
</dbReference>
<evidence type="ECO:0000313" key="23">
    <source>
        <dbReference type="Proteomes" id="UP000241769"/>
    </source>
</evidence>
<keyword evidence="14" id="KW-0449">Lipoprotein</keyword>
<name>A0A2P6NQT7_9EUKA</name>
<evidence type="ECO:0000256" key="12">
    <source>
        <dbReference type="ARBA" id="ARBA00023134"/>
    </source>
</evidence>
<dbReference type="EMBL" id="MDYQ01000032">
    <property type="protein sequence ID" value="PRP86321.1"/>
    <property type="molecule type" value="Genomic_DNA"/>
</dbReference>
<dbReference type="InterPro" id="IPR001806">
    <property type="entry name" value="Small_GTPase"/>
</dbReference>
<evidence type="ECO:0000256" key="19">
    <source>
        <dbReference type="SAM" id="MobiDB-lite"/>
    </source>
</evidence>
<evidence type="ECO:0000256" key="17">
    <source>
        <dbReference type="ARBA" id="ARBA00048098"/>
    </source>
</evidence>
<evidence type="ECO:0000256" key="2">
    <source>
        <dbReference type="ARBA" id="ARBA00004496"/>
    </source>
</evidence>
<evidence type="ECO:0000256" key="11">
    <source>
        <dbReference type="ARBA" id="ARBA00022801"/>
    </source>
</evidence>